<comment type="caution">
    <text evidence="8">The sequence shown here is derived from an EMBL/GenBank/DDBJ whole genome shotgun (WGS) entry which is preliminary data.</text>
</comment>
<evidence type="ECO:0000259" key="7">
    <source>
        <dbReference type="Pfam" id="PF13091"/>
    </source>
</evidence>
<dbReference type="PANTHER" id="PTHR43856">
    <property type="entry name" value="CARDIOLIPIN HYDROLASE"/>
    <property type="match status" value="1"/>
</dbReference>
<evidence type="ECO:0000313" key="9">
    <source>
        <dbReference type="Proteomes" id="UP000448867"/>
    </source>
</evidence>
<evidence type="ECO:0000313" key="8">
    <source>
        <dbReference type="EMBL" id="MRX74173.1"/>
    </source>
</evidence>
<sequence>MPDLVKKKRFLLSIFIILLCIPVIIYHTHKDLPEGISYAGEIHQVTEEDAVFLYDLTFESDGELKHEQQIFERAWNLISEAEDFIIVDMFLFNGYYDEDIPFPDLSSKLAGLLIERKEENPDMPIIFISDEVNTTYGSHASPEFEAMKAAGIPVVMSEMESLRDSNPLYSSVWRIFLQWFGQEGTGWLPNPFAAEAPNVTLRSYLKLLNVKANHRKLIATDKGALIPSANPHDASGFHSNTAFEVRGNILQDIIESEKAVADYSGEHIDFPQYQKREQGGDLELQLLTEGKILQSLLETIRNASSESEIWIGMFYLADQEVITELLNASDRGADIRLVLDPNENAFGQQKIGMPNRPVASELIENSEGNIDIRWYNTEFEQYHTKMMYIRDGADAVVISGSANFTRRNLDDLNLENNIKLEGPAEAKPFQDVQSYFERIWNNEDGIFTLPLETYKEEQIAPFKRTLYALQRFFRFTTY</sequence>
<dbReference type="PANTHER" id="PTHR43856:SF1">
    <property type="entry name" value="MITOCHONDRIAL CARDIOLIPIN HYDROLASE"/>
    <property type="match status" value="1"/>
</dbReference>
<evidence type="ECO:0000256" key="3">
    <source>
        <dbReference type="ARBA" id="ARBA00012027"/>
    </source>
</evidence>
<comment type="similarity">
    <text evidence="2">Belongs to the phospholipase D family.</text>
</comment>
<dbReference type="Proteomes" id="UP000448867">
    <property type="component" value="Unassembled WGS sequence"/>
</dbReference>
<dbReference type="RefSeq" id="WP_343031630.1">
    <property type="nucleotide sequence ID" value="NZ_WKKI01000066.1"/>
</dbReference>
<dbReference type="EMBL" id="WKKI01000066">
    <property type="protein sequence ID" value="MRX74173.1"/>
    <property type="molecule type" value="Genomic_DNA"/>
</dbReference>
<evidence type="ECO:0000256" key="1">
    <source>
        <dbReference type="ARBA" id="ARBA00000798"/>
    </source>
</evidence>
<dbReference type="GO" id="GO:0004630">
    <property type="term" value="F:phospholipase D activity"/>
    <property type="evidence" value="ECO:0007669"/>
    <property type="project" value="UniProtKB-EC"/>
</dbReference>
<evidence type="ECO:0000256" key="5">
    <source>
        <dbReference type="ARBA" id="ARBA00022963"/>
    </source>
</evidence>
<name>A0A7X2J3J0_9BACI</name>
<dbReference type="EC" id="3.1.4.4" evidence="3"/>
<dbReference type="CDD" id="cd09129">
    <property type="entry name" value="PLDc_unchar2_1"/>
    <property type="match status" value="1"/>
</dbReference>
<keyword evidence="4" id="KW-0378">Hydrolase</keyword>
<dbReference type="SUPFAM" id="SSF56024">
    <property type="entry name" value="Phospholipase D/nuclease"/>
    <property type="match status" value="2"/>
</dbReference>
<dbReference type="Gene3D" id="3.30.870.10">
    <property type="entry name" value="Endonuclease Chain A"/>
    <property type="match status" value="2"/>
</dbReference>
<keyword evidence="9" id="KW-1185">Reference proteome</keyword>
<protein>
    <recommendedName>
        <fullName evidence="3">phospholipase D</fullName>
        <ecNumber evidence="3">3.1.4.4</ecNumber>
    </recommendedName>
</protein>
<proteinExistence type="inferred from homology"/>
<organism evidence="8 9">
    <name type="scientific">Metabacillus lacus</name>
    <dbReference type="NCBI Taxonomy" id="1983721"/>
    <lineage>
        <taxon>Bacteria</taxon>
        <taxon>Bacillati</taxon>
        <taxon>Bacillota</taxon>
        <taxon>Bacilli</taxon>
        <taxon>Bacillales</taxon>
        <taxon>Bacillaceae</taxon>
        <taxon>Metabacillus</taxon>
    </lineage>
</organism>
<reference evidence="8 9" key="1">
    <citation type="submission" date="2019-11" db="EMBL/GenBank/DDBJ databases">
        <title>Bacillus lacus genome.</title>
        <authorList>
            <person name="Allen C.J."/>
            <person name="Newman J.D."/>
        </authorList>
    </citation>
    <scope>NUCLEOTIDE SEQUENCE [LARGE SCALE GENOMIC DNA]</scope>
    <source>
        <strain evidence="8 9">KCTC 33946</strain>
    </source>
</reference>
<keyword evidence="6" id="KW-0443">Lipid metabolism</keyword>
<comment type="catalytic activity">
    <reaction evidence="1">
        <text>a 1,2-diacyl-sn-glycero-3-phosphocholine + H2O = a 1,2-diacyl-sn-glycero-3-phosphate + choline + H(+)</text>
        <dbReference type="Rhea" id="RHEA:14445"/>
        <dbReference type="ChEBI" id="CHEBI:15354"/>
        <dbReference type="ChEBI" id="CHEBI:15377"/>
        <dbReference type="ChEBI" id="CHEBI:15378"/>
        <dbReference type="ChEBI" id="CHEBI:57643"/>
        <dbReference type="ChEBI" id="CHEBI:58608"/>
        <dbReference type="EC" id="3.1.4.4"/>
    </reaction>
</comment>
<evidence type="ECO:0000256" key="4">
    <source>
        <dbReference type="ARBA" id="ARBA00022801"/>
    </source>
</evidence>
<dbReference type="GO" id="GO:0016042">
    <property type="term" value="P:lipid catabolic process"/>
    <property type="evidence" value="ECO:0007669"/>
    <property type="project" value="UniProtKB-KW"/>
</dbReference>
<dbReference type="GO" id="GO:0016891">
    <property type="term" value="F:RNA endonuclease activity producing 5'-phosphomonoesters, hydrolytic mechanism"/>
    <property type="evidence" value="ECO:0007669"/>
    <property type="project" value="TreeGrafter"/>
</dbReference>
<dbReference type="InterPro" id="IPR025202">
    <property type="entry name" value="PLD-like_dom"/>
</dbReference>
<feature type="domain" description="Phospholipase D-like" evidence="7">
    <location>
        <begin position="297"/>
        <end position="440"/>
    </location>
</feature>
<dbReference type="CDD" id="cd09130">
    <property type="entry name" value="PLDc_unchar2_2"/>
    <property type="match status" value="1"/>
</dbReference>
<dbReference type="AlphaFoldDB" id="A0A7X2J3J0"/>
<keyword evidence="5" id="KW-0442">Lipid degradation</keyword>
<dbReference type="Pfam" id="PF13091">
    <property type="entry name" value="PLDc_2"/>
    <property type="match status" value="1"/>
</dbReference>
<accession>A0A7X2J3J0</accession>
<dbReference type="InterPro" id="IPR051406">
    <property type="entry name" value="PLD_domain"/>
</dbReference>
<gene>
    <name evidence="8" type="ORF">GJU40_18795</name>
</gene>
<evidence type="ECO:0000256" key="6">
    <source>
        <dbReference type="ARBA" id="ARBA00023098"/>
    </source>
</evidence>
<evidence type="ECO:0000256" key="2">
    <source>
        <dbReference type="ARBA" id="ARBA00008664"/>
    </source>
</evidence>